<evidence type="ECO:0000313" key="2">
    <source>
        <dbReference type="EMBL" id="MFD1535793.1"/>
    </source>
</evidence>
<dbReference type="Proteomes" id="UP001597097">
    <property type="component" value="Unassembled WGS sequence"/>
</dbReference>
<gene>
    <name evidence="2" type="ORF">ACFSJ0_02040</name>
</gene>
<keyword evidence="3" id="KW-1185">Reference proteome</keyword>
<keyword evidence="1" id="KW-0472">Membrane</keyword>
<reference evidence="3" key="1">
    <citation type="journal article" date="2019" name="Int. J. Syst. Evol. Microbiol.">
        <title>The Global Catalogue of Microorganisms (GCM) 10K type strain sequencing project: providing services to taxonomists for standard genome sequencing and annotation.</title>
        <authorList>
            <consortium name="The Broad Institute Genomics Platform"/>
            <consortium name="The Broad Institute Genome Sequencing Center for Infectious Disease"/>
            <person name="Wu L."/>
            <person name="Ma J."/>
        </authorList>
    </citation>
    <scope>NUCLEOTIDE SEQUENCE [LARGE SCALE GENOMIC DNA]</scope>
    <source>
        <strain evidence="3">CGMCC 1.15399</strain>
    </source>
</reference>
<organism evidence="2 3">
    <name type="scientific">Nonomuraea guangzhouensis</name>
    <dbReference type="NCBI Taxonomy" id="1291555"/>
    <lineage>
        <taxon>Bacteria</taxon>
        <taxon>Bacillati</taxon>
        <taxon>Actinomycetota</taxon>
        <taxon>Actinomycetes</taxon>
        <taxon>Streptosporangiales</taxon>
        <taxon>Streptosporangiaceae</taxon>
        <taxon>Nonomuraea</taxon>
    </lineage>
</organism>
<feature type="transmembrane region" description="Helical" evidence="1">
    <location>
        <begin position="111"/>
        <end position="137"/>
    </location>
</feature>
<comment type="caution">
    <text evidence="2">The sequence shown here is derived from an EMBL/GenBank/DDBJ whole genome shotgun (WGS) entry which is preliminary data.</text>
</comment>
<evidence type="ECO:0000313" key="3">
    <source>
        <dbReference type="Proteomes" id="UP001597097"/>
    </source>
</evidence>
<accession>A0ABW4FZA6</accession>
<keyword evidence="1" id="KW-1133">Transmembrane helix</keyword>
<feature type="transmembrane region" description="Helical" evidence="1">
    <location>
        <begin position="191"/>
        <end position="216"/>
    </location>
</feature>
<proteinExistence type="predicted"/>
<dbReference type="RefSeq" id="WP_219532694.1">
    <property type="nucleotide sequence ID" value="NZ_JAHKRM010000015.1"/>
</dbReference>
<protein>
    <submittedName>
        <fullName evidence="2">Uncharacterized protein</fullName>
    </submittedName>
</protein>
<dbReference type="EMBL" id="JBHUCM010000004">
    <property type="protein sequence ID" value="MFD1535793.1"/>
    <property type="molecule type" value="Genomic_DNA"/>
</dbReference>
<sequence length="221" mass="24372">MLVDQTTLRKIARAASRLGKPTIMARDSVGRWFALPSAEDFVELAHTTTPELKYVSICVHRQAEMTPDLSVEFARDRAELRYNTDSAEVSAVAQEIIVLCRPRVRRWTKFALGHAMVAQAAVVVVAAVVSLLVTLIARVELEWWHVPAAALASMALVWGCRFLLRRLITHAVIRNHPEQDQPGFLERNKDALMVASIGGAAGSVVGAVVATILTVLTRLWE</sequence>
<feature type="transmembrane region" description="Helical" evidence="1">
    <location>
        <begin position="143"/>
        <end position="164"/>
    </location>
</feature>
<name>A0ABW4FZA6_9ACTN</name>
<keyword evidence="1" id="KW-0812">Transmembrane</keyword>
<evidence type="ECO:0000256" key="1">
    <source>
        <dbReference type="SAM" id="Phobius"/>
    </source>
</evidence>